<evidence type="ECO:0000256" key="2">
    <source>
        <dbReference type="SAM" id="Phobius"/>
    </source>
</evidence>
<dbReference type="GO" id="GO:0016020">
    <property type="term" value="C:membrane"/>
    <property type="evidence" value="ECO:0007669"/>
    <property type="project" value="UniProtKB-SubCell"/>
</dbReference>
<dbReference type="PANTHER" id="PTHR11360">
    <property type="entry name" value="MONOCARBOXYLATE TRANSPORTER"/>
    <property type="match status" value="1"/>
</dbReference>
<dbReference type="PROSITE" id="PS50850">
    <property type="entry name" value="MFS"/>
    <property type="match status" value="1"/>
</dbReference>
<dbReference type="InterPro" id="IPR050327">
    <property type="entry name" value="Proton-linked_MCT"/>
</dbReference>
<feature type="transmembrane region" description="Helical" evidence="2">
    <location>
        <begin position="96"/>
        <end position="116"/>
    </location>
</feature>
<dbReference type="Gene3D" id="1.20.1250.20">
    <property type="entry name" value="MFS general substrate transporter like domains"/>
    <property type="match status" value="1"/>
</dbReference>
<feature type="domain" description="Major facilitator superfamily (MFS) profile" evidence="3">
    <location>
        <begin position="27"/>
        <end position="476"/>
    </location>
</feature>
<feature type="transmembrane region" description="Helical" evidence="2">
    <location>
        <begin position="27"/>
        <end position="57"/>
    </location>
</feature>
<comment type="subcellular location">
    <subcellularLocation>
        <location evidence="1">Membrane</location>
        <topology evidence="1">Multi-pass membrane protein</topology>
    </subcellularLocation>
</comment>
<feature type="transmembrane region" description="Helical" evidence="2">
    <location>
        <begin position="332"/>
        <end position="355"/>
    </location>
</feature>
<dbReference type="KEGG" id="osn:115221515"/>
<feature type="transmembrane region" description="Helical" evidence="2">
    <location>
        <begin position="453"/>
        <end position="473"/>
    </location>
</feature>
<dbReference type="PANTHER" id="PTHR11360:SF284">
    <property type="entry name" value="EG:103B4.3 PROTEIN-RELATED"/>
    <property type="match status" value="1"/>
</dbReference>
<gene>
    <name evidence="5" type="primary">LOC115221515</name>
</gene>
<keyword evidence="2" id="KW-1133">Transmembrane helix</keyword>
<dbReference type="Proteomes" id="UP000515154">
    <property type="component" value="Linkage group LG18"/>
</dbReference>
<protein>
    <submittedName>
        <fullName evidence="5">Monocarboxylate transporter 9-like isoform X1</fullName>
    </submittedName>
</protein>
<feature type="transmembrane region" description="Helical" evidence="2">
    <location>
        <begin position="69"/>
        <end position="89"/>
    </location>
</feature>
<dbReference type="GO" id="GO:0008028">
    <property type="term" value="F:monocarboxylic acid transmembrane transporter activity"/>
    <property type="evidence" value="ECO:0007669"/>
    <property type="project" value="TreeGrafter"/>
</dbReference>
<keyword evidence="2" id="KW-0812">Transmembrane</keyword>
<evidence type="ECO:0000313" key="4">
    <source>
        <dbReference type="Proteomes" id="UP000515154"/>
    </source>
</evidence>
<feature type="transmembrane region" description="Helical" evidence="2">
    <location>
        <begin position="122"/>
        <end position="147"/>
    </location>
</feature>
<keyword evidence="2" id="KW-0472">Membrane</keyword>
<dbReference type="InterPro" id="IPR036259">
    <property type="entry name" value="MFS_trans_sf"/>
</dbReference>
<evidence type="ECO:0000259" key="3">
    <source>
        <dbReference type="PROSITE" id="PS50850"/>
    </source>
</evidence>
<dbReference type="SUPFAM" id="SSF103473">
    <property type="entry name" value="MFS general substrate transporter"/>
    <property type="match status" value="1"/>
</dbReference>
<feature type="transmembrane region" description="Helical" evidence="2">
    <location>
        <begin position="185"/>
        <end position="204"/>
    </location>
</feature>
<dbReference type="AlphaFoldDB" id="A0A6P7TD82"/>
<proteinExistence type="predicted"/>
<dbReference type="InterPro" id="IPR020846">
    <property type="entry name" value="MFS_dom"/>
</dbReference>
<sequence length="490" mass="53001">MSKTKKGSLTSDENPLQKIPIVPDGGWGWVVCIASFYCNLICSGLASCFGIMLIQILDTFQTSATKISLIGSIFTGLILSCGPLASALMSRFGHRFVIILGSIFGSFGLLLSVFAINVEMLIITFGVIGGLFTGLCFFTANVVVGLYFSSRQALAVSLATTGNGAGVFVVNYITENLLAYYGLRGTLLMLSSLVLNMAVAGALCRPLKYKLVENTDKDIPLNEISTSQQLNVPVIDNNAETVKKTTSENSLDETRVSLMTVNASDEKDKQTATKKMSCIHSIIKNLAIFFDYEILKNGNTLFMIAIYFLWSVNFVVYVYLPLYSKILGVDGTLLISLSGVGFTAGQFLLGIFIDFLHIKSDYMMTASLFIMGSCGIAIPLVVKFYPLAAILLIWSIAGGFCVSLRVVYTTLIVGFENLASGYSLLSLFNGIGYVIGPPLFGLVYDTTGHFADVFYGCGVAFYLGSVLSFIVNIRLKMSARAQQNEGLPSN</sequence>
<dbReference type="RefSeq" id="XP_029647576.1">
    <property type="nucleotide sequence ID" value="XM_029791716.2"/>
</dbReference>
<evidence type="ECO:0000256" key="1">
    <source>
        <dbReference type="ARBA" id="ARBA00004141"/>
    </source>
</evidence>
<name>A0A6P7TD82_9MOLL</name>
<feature type="transmembrane region" description="Helical" evidence="2">
    <location>
        <begin position="154"/>
        <end position="173"/>
    </location>
</feature>
<accession>A0A6P7TD82</accession>
<reference evidence="5" key="1">
    <citation type="submission" date="2025-08" db="UniProtKB">
        <authorList>
            <consortium name="RefSeq"/>
        </authorList>
    </citation>
    <scope>IDENTIFICATION</scope>
</reference>
<feature type="transmembrane region" description="Helical" evidence="2">
    <location>
        <begin position="301"/>
        <end position="320"/>
    </location>
</feature>
<feature type="transmembrane region" description="Helical" evidence="2">
    <location>
        <begin position="420"/>
        <end position="441"/>
    </location>
</feature>
<dbReference type="InterPro" id="IPR011701">
    <property type="entry name" value="MFS"/>
</dbReference>
<feature type="transmembrane region" description="Helical" evidence="2">
    <location>
        <begin position="388"/>
        <end position="408"/>
    </location>
</feature>
<dbReference type="Pfam" id="PF07690">
    <property type="entry name" value="MFS_1"/>
    <property type="match status" value="1"/>
</dbReference>
<evidence type="ECO:0000313" key="5">
    <source>
        <dbReference type="RefSeq" id="XP_029647576.1"/>
    </source>
</evidence>
<feature type="transmembrane region" description="Helical" evidence="2">
    <location>
        <begin position="362"/>
        <end position="382"/>
    </location>
</feature>
<keyword evidence="4" id="KW-1185">Reference proteome</keyword>
<organism evidence="4 5">
    <name type="scientific">Octopus sinensis</name>
    <name type="common">East Asian common octopus</name>
    <dbReference type="NCBI Taxonomy" id="2607531"/>
    <lineage>
        <taxon>Eukaryota</taxon>
        <taxon>Metazoa</taxon>
        <taxon>Spiralia</taxon>
        <taxon>Lophotrochozoa</taxon>
        <taxon>Mollusca</taxon>
        <taxon>Cephalopoda</taxon>
        <taxon>Coleoidea</taxon>
        <taxon>Octopodiformes</taxon>
        <taxon>Octopoda</taxon>
        <taxon>Incirrata</taxon>
        <taxon>Octopodidae</taxon>
        <taxon>Octopus</taxon>
    </lineage>
</organism>